<name>A0A0F9HBA1_9ZZZZ</name>
<dbReference type="AlphaFoldDB" id="A0A0F9HBA1"/>
<dbReference type="EMBL" id="LAZR01015559">
    <property type="protein sequence ID" value="KKM08468.1"/>
    <property type="molecule type" value="Genomic_DNA"/>
</dbReference>
<accession>A0A0F9HBA1</accession>
<protein>
    <submittedName>
        <fullName evidence="1">Uncharacterized protein</fullName>
    </submittedName>
</protein>
<evidence type="ECO:0000313" key="1">
    <source>
        <dbReference type="EMBL" id="KKM08468.1"/>
    </source>
</evidence>
<organism evidence="1">
    <name type="scientific">marine sediment metagenome</name>
    <dbReference type="NCBI Taxonomy" id="412755"/>
    <lineage>
        <taxon>unclassified sequences</taxon>
        <taxon>metagenomes</taxon>
        <taxon>ecological metagenomes</taxon>
    </lineage>
</organism>
<gene>
    <name evidence="1" type="ORF">LCGC14_1724180</name>
</gene>
<proteinExistence type="predicted"/>
<comment type="caution">
    <text evidence="1">The sequence shown here is derived from an EMBL/GenBank/DDBJ whole genome shotgun (WGS) entry which is preliminary data.</text>
</comment>
<sequence>MKEIIYYERDENKRPVITVPWKAVFDPTLTPYEQTLIAKSM</sequence>
<reference evidence="1" key="1">
    <citation type="journal article" date="2015" name="Nature">
        <title>Complex archaea that bridge the gap between prokaryotes and eukaryotes.</title>
        <authorList>
            <person name="Spang A."/>
            <person name="Saw J.H."/>
            <person name="Jorgensen S.L."/>
            <person name="Zaremba-Niedzwiedzka K."/>
            <person name="Martijn J."/>
            <person name="Lind A.E."/>
            <person name="van Eijk R."/>
            <person name="Schleper C."/>
            <person name="Guy L."/>
            <person name="Ettema T.J."/>
        </authorList>
    </citation>
    <scope>NUCLEOTIDE SEQUENCE</scope>
</reference>